<dbReference type="SUPFAM" id="SSF52218">
    <property type="entry name" value="Flavoproteins"/>
    <property type="match status" value="1"/>
</dbReference>
<dbReference type="AlphaFoldDB" id="A0A7T7XRY3"/>
<dbReference type="InterPro" id="IPR008254">
    <property type="entry name" value="Flavodoxin/NO_synth"/>
</dbReference>
<dbReference type="InterPro" id="IPR029039">
    <property type="entry name" value="Flavoprotein-like_sf"/>
</dbReference>
<dbReference type="PANTHER" id="PTHR39201">
    <property type="entry name" value="EXPORTED PROTEIN-RELATED"/>
    <property type="match status" value="1"/>
</dbReference>
<name>A0A7T7XRY3_9SPIR</name>
<dbReference type="Pfam" id="PF12682">
    <property type="entry name" value="Flavodoxin_4"/>
    <property type="match status" value="1"/>
</dbReference>
<dbReference type="PANTHER" id="PTHR39201:SF1">
    <property type="entry name" value="FLAVODOXIN-LIKE DOMAIN-CONTAINING PROTEIN"/>
    <property type="match status" value="1"/>
</dbReference>
<dbReference type="EMBL" id="CP067089">
    <property type="protein sequence ID" value="QQO11386.1"/>
    <property type="molecule type" value="Genomic_DNA"/>
</dbReference>
<dbReference type="NCBIfam" id="NF005389">
    <property type="entry name" value="PRK06934.1"/>
    <property type="match status" value="1"/>
</dbReference>
<evidence type="ECO:0000259" key="1">
    <source>
        <dbReference type="Pfam" id="PF12682"/>
    </source>
</evidence>
<evidence type="ECO:0000313" key="2">
    <source>
        <dbReference type="EMBL" id="QQO11386.1"/>
    </source>
</evidence>
<dbReference type="Proteomes" id="UP000595917">
    <property type="component" value="Chromosome"/>
</dbReference>
<dbReference type="GO" id="GO:0010181">
    <property type="term" value="F:FMN binding"/>
    <property type="evidence" value="ECO:0007669"/>
    <property type="project" value="InterPro"/>
</dbReference>
<feature type="domain" description="Flavodoxin-like" evidence="1">
    <location>
        <begin position="54"/>
        <end position="193"/>
    </location>
</feature>
<organism evidence="2 3">
    <name type="scientific">Breznakiella homolactica</name>
    <dbReference type="NCBI Taxonomy" id="2798577"/>
    <lineage>
        <taxon>Bacteria</taxon>
        <taxon>Pseudomonadati</taxon>
        <taxon>Spirochaetota</taxon>
        <taxon>Spirochaetia</taxon>
        <taxon>Spirochaetales</taxon>
        <taxon>Breznakiellaceae</taxon>
        <taxon>Breznakiella</taxon>
    </lineage>
</organism>
<dbReference type="Gene3D" id="3.40.50.360">
    <property type="match status" value="1"/>
</dbReference>
<reference evidence="2" key="1">
    <citation type="submission" date="2021-01" db="EMBL/GenBank/DDBJ databases">
        <title>Description of Breznakiella homolactica.</title>
        <authorList>
            <person name="Song Y."/>
            <person name="Brune A."/>
        </authorList>
    </citation>
    <scope>NUCLEOTIDE SEQUENCE</scope>
    <source>
        <strain evidence="2">RmG30</strain>
    </source>
</reference>
<evidence type="ECO:0000313" key="3">
    <source>
        <dbReference type="Proteomes" id="UP000595917"/>
    </source>
</evidence>
<protein>
    <submittedName>
        <fullName evidence="2">Flavodoxin</fullName>
    </submittedName>
</protein>
<dbReference type="KEGG" id="bhc:JFL75_12120"/>
<accession>A0A7T7XRY3</accession>
<proteinExistence type="predicted"/>
<gene>
    <name evidence="2" type="ORF">JFL75_12120</name>
</gene>
<sequence>MLVIQFYNAPGVYAQSSAGSQRILIAYFTNPEPDGVDAVARASRVVRNGEVVGNTQFLAQCIQRAMGGDLFAIETVQAYPARPELMTMGADEKRLNARPPLKRRVPNPGNYDVIFLGFPIWNADLPMAVYTFLEENNFSGKTIVPFSAHGGSGFANTIRTVARLQPNATVITDGFTVSRDRVGNAETDVRNWTRRLNLGQ</sequence>
<keyword evidence="3" id="KW-1185">Reference proteome</keyword>